<dbReference type="AlphaFoldDB" id="A0A813LFI4"/>
<dbReference type="InterPro" id="IPR036116">
    <property type="entry name" value="FN3_sf"/>
</dbReference>
<comment type="caution">
    <text evidence="2">The sequence shown here is derived from an EMBL/GenBank/DDBJ whole genome shotgun (WGS) entry which is preliminary data.</text>
</comment>
<reference evidence="2" key="1">
    <citation type="submission" date="2021-02" db="EMBL/GenBank/DDBJ databases">
        <authorList>
            <person name="Dougan E. K."/>
            <person name="Rhodes N."/>
            <person name="Thang M."/>
            <person name="Chan C."/>
        </authorList>
    </citation>
    <scope>NUCLEOTIDE SEQUENCE</scope>
</reference>
<organism evidence="2 3">
    <name type="scientific">Polarella glacialis</name>
    <name type="common">Dinoflagellate</name>
    <dbReference type="NCBI Taxonomy" id="89957"/>
    <lineage>
        <taxon>Eukaryota</taxon>
        <taxon>Sar</taxon>
        <taxon>Alveolata</taxon>
        <taxon>Dinophyceae</taxon>
        <taxon>Suessiales</taxon>
        <taxon>Suessiaceae</taxon>
        <taxon>Polarella</taxon>
    </lineage>
</organism>
<accession>A0A813LFI4</accession>
<dbReference type="InterPro" id="IPR003961">
    <property type="entry name" value="FN3_dom"/>
</dbReference>
<sequence>VLQAGMTLAWAAPAWDGGSSVVRYFVKGRMEQRGPCKKSKVDDGYDETDPTVESGLCISQSEVLAGEDRLEFQTLDASTRLTITGLRGNTWYVFWVHALTSVGLSPPSPASAFLLTGAVSPGRPRNLVLAEAQQTELALTWQKPLDD</sequence>
<evidence type="ECO:0000259" key="1">
    <source>
        <dbReference type="Pfam" id="PF00041"/>
    </source>
</evidence>
<dbReference type="EMBL" id="CAJNNW010034218">
    <property type="protein sequence ID" value="CAE8722007.1"/>
    <property type="molecule type" value="Genomic_DNA"/>
</dbReference>
<dbReference type="Gene3D" id="2.60.40.10">
    <property type="entry name" value="Immunoglobulins"/>
    <property type="match status" value="1"/>
</dbReference>
<dbReference type="Pfam" id="PF00041">
    <property type="entry name" value="fn3"/>
    <property type="match status" value="1"/>
</dbReference>
<evidence type="ECO:0000313" key="3">
    <source>
        <dbReference type="Proteomes" id="UP000626109"/>
    </source>
</evidence>
<dbReference type="Proteomes" id="UP000626109">
    <property type="component" value="Unassembled WGS sequence"/>
</dbReference>
<feature type="non-terminal residue" evidence="2">
    <location>
        <position position="1"/>
    </location>
</feature>
<dbReference type="SUPFAM" id="SSF49265">
    <property type="entry name" value="Fibronectin type III"/>
    <property type="match status" value="1"/>
</dbReference>
<name>A0A813LFI4_POLGL</name>
<feature type="non-terminal residue" evidence="2">
    <location>
        <position position="147"/>
    </location>
</feature>
<protein>
    <recommendedName>
        <fullName evidence="1">Fibronectin type-III domain-containing protein</fullName>
    </recommendedName>
</protein>
<dbReference type="InterPro" id="IPR013783">
    <property type="entry name" value="Ig-like_fold"/>
</dbReference>
<evidence type="ECO:0000313" key="2">
    <source>
        <dbReference type="EMBL" id="CAE8722007.1"/>
    </source>
</evidence>
<dbReference type="CDD" id="cd00063">
    <property type="entry name" value="FN3"/>
    <property type="match status" value="1"/>
</dbReference>
<feature type="domain" description="Fibronectin type-III" evidence="1">
    <location>
        <begin position="6"/>
        <end position="111"/>
    </location>
</feature>
<proteinExistence type="predicted"/>
<gene>
    <name evidence="2" type="ORF">PGLA2088_LOCUS42270</name>
</gene>